<feature type="compositionally biased region" description="Basic and acidic residues" evidence="1">
    <location>
        <begin position="126"/>
        <end position="138"/>
    </location>
</feature>
<reference evidence="2" key="1">
    <citation type="submission" date="2020-08" db="EMBL/GenBank/DDBJ databases">
        <authorList>
            <person name="Shumante A."/>
            <person name="Zimin A.V."/>
            <person name="Puiu D."/>
            <person name="Salzberg S.L."/>
        </authorList>
    </citation>
    <scope>NUCLEOTIDE SEQUENCE</scope>
    <source>
        <strain evidence="2">WC2-LM</strain>
        <tissue evidence="2">Liver</tissue>
    </source>
</reference>
<dbReference type="Proteomes" id="UP000662637">
    <property type="component" value="Unassembled WGS sequence"/>
</dbReference>
<feature type="region of interest" description="Disordered" evidence="1">
    <location>
        <begin position="112"/>
        <end position="161"/>
    </location>
</feature>
<evidence type="ECO:0000313" key="2">
    <source>
        <dbReference type="EMBL" id="KAF7483469.1"/>
    </source>
</evidence>
<protein>
    <submittedName>
        <fullName evidence="2">Uncharacterized protein</fullName>
    </submittedName>
</protein>
<name>A0A834QT17_MARMO</name>
<evidence type="ECO:0000256" key="1">
    <source>
        <dbReference type="SAM" id="MobiDB-lite"/>
    </source>
</evidence>
<proteinExistence type="predicted"/>
<evidence type="ECO:0000313" key="3">
    <source>
        <dbReference type="Proteomes" id="UP000662637"/>
    </source>
</evidence>
<gene>
    <name evidence="2" type="ORF">GHT09_005037</name>
</gene>
<comment type="caution">
    <text evidence="2">The sequence shown here is derived from an EMBL/GenBank/DDBJ whole genome shotgun (WGS) entry which is preliminary data.</text>
</comment>
<dbReference type="AlphaFoldDB" id="A0A834QT17"/>
<dbReference type="EMBL" id="WJEC01000366">
    <property type="protein sequence ID" value="KAF7483469.1"/>
    <property type="molecule type" value="Genomic_DNA"/>
</dbReference>
<sequence>MTSTGAAPPGPALRHVVLRSWGKGLWGRPGGARDDARSEAGWGSRAGWRLRWAASAGRRRSGGGGPAEAARVLALPGGAAAELGSAAGGGLACGDGACRRAQCCGAAGRRLRQASAGGHGQQRTPGRKDKDTPVRNAEETAGASQLSGSGNPGGRRGAAVALRCAQVTERWRAAPRGLPRHSHRM</sequence>
<organism evidence="2 3">
    <name type="scientific">Marmota monax</name>
    <name type="common">Woodchuck</name>
    <dbReference type="NCBI Taxonomy" id="9995"/>
    <lineage>
        <taxon>Eukaryota</taxon>
        <taxon>Metazoa</taxon>
        <taxon>Chordata</taxon>
        <taxon>Craniata</taxon>
        <taxon>Vertebrata</taxon>
        <taxon>Euteleostomi</taxon>
        <taxon>Mammalia</taxon>
        <taxon>Eutheria</taxon>
        <taxon>Euarchontoglires</taxon>
        <taxon>Glires</taxon>
        <taxon>Rodentia</taxon>
        <taxon>Sciuromorpha</taxon>
        <taxon>Sciuridae</taxon>
        <taxon>Xerinae</taxon>
        <taxon>Marmotini</taxon>
        <taxon>Marmota</taxon>
    </lineage>
</organism>
<accession>A0A834QT17</accession>